<dbReference type="PANTHER" id="PTHR14187">
    <property type="entry name" value="ALPHA KINASE/ELONGATION FACTOR 2 KINASE"/>
    <property type="match status" value="1"/>
</dbReference>
<dbReference type="CDD" id="cd10170">
    <property type="entry name" value="ASKHA_NBD_HSP70"/>
    <property type="match status" value="1"/>
</dbReference>
<organism evidence="2 3">
    <name type="scientific">Hydnum rufescens UP504</name>
    <dbReference type="NCBI Taxonomy" id="1448309"/>
    <lineage>
        <taxon>Eukaryota</taxon>
        <taxon>Fungi</taxon>
        <taxon>Dikarya</taxon>
        <taxon>Basidiomycota</taxon>
        <taxon>Agaricomycotina</taxon>
        <taxon>Agaricomycetes</taxon>
        <taxon>Cantharellales</taxon>
        <taxon>Hydnaceae</taxon>
        <taxon>Hydnum</taxon>
    </lineage>
</organism>
<reference evidence="2" key="1">
    <citation type="journal article" date="2020" name="Nat. Commun.">
        <title>Large-scale genome sequencing of mycorrhizal fungi provides insights into the early evolution of symbiotic traits.</title>
        <authorList>
            <person name="Miyauchi S."/>
            <person name="Kiss E."/>
            <person name="Kuo A."/>
            <person name="Drula E."/>
            <person name="Kohler A."/>
            <person name="Sanchez-Garcia M."/>
            <person name="Morin E."/>
            <person name="Andreopoulos B."/>
            <person name="Barry K.W."/>
            <person name="Bonito G."/>
            <person name="Buee M."/>
            <person name="Carver A."/>
            <person name="Chen C."/>
            <person name="Cichocki N."/>
            <person name="Clum A."/>
            <person name="Culley D."/>
            <person name="Crous P.W."/>
            <person name="Fauchery L."/>
            <person name="Girlanda M."/>
            <person name="Hayes R.D."/>
            <person name="Keri Z."/>
            <person name="LaButti K."/>
            <person name="Lipzen A."/>
            <person name="Lombard V."/>
            <person name="Magnuson J."/>
            <person name="Maillard F."/>
            <person name="Murat C."/>
            <person name="Nolan M."/>
            <person name="Ohm R.A."/>
            <person name="Pangilinan J."/>
            <person name="Pereira M.F."/>
            <person name="Perotto S."/>
            <person name="Peter M."/>
            <person name="Pfister S."/>
            <person name="Riley R."/>
            <person name="Sitrit Y."/>
            <person name="Stielow J.B."/>
            <person name="Szollosi G."/>
            <person name="Zifcakova L."/>
            <person name="Stursova M."/>
            <person name="Spatafora J.W."/>
            <person name="Tedersoo L."/>
            <person name="Vaario L.M."/>
            <person name="Yamada A."/>
            <person name="Yan M."/>
            <person name="Wang P."/>
            <person name="Xu J."/>
            <person name="Bruns T."/>
            <person name="Baldrian P."/>
            <person name="Vilgalys R."/>
            <person name="Dunand C."/>
            <person name="Henrissat B."/>
            <person name="Grigoriev I.V."/>
            <person name="Hibbett D."/>
            <person name="Nagy L.G."/>
            <person name="Martin F.M."/>
        </authorList>
    </citation>
    <scope>NUCLEOTIDE SEQUENCE</scope>
    <source>
        <strain evidence="2">UP504</strain>
    </source>
</reference>
<evidence type="ECO:0000256" key="1">
    <source>
        <dbReference type="SAM" id="MobiDB-lite"/>
    </source>
</evidence>
<protein>
    <recommendedName>
        <fullName evidence="4">Actin-like ATPase domain-containing protein</fullName>
    </recommendedName>
</protein>
<evidence type="ECO:0008006" key="4">
    <source>
        <dbReference type="Google" id="ProtNLM"/>
    </source>
</evidence>
<feature type="region of interest" description="Disordered" evidence="1">
    <location>
        <begin position="100"/>
        <end position="153"/>
    </location>
</feature>
<accession>A0A9P6ATP7</accession>
<dbReference type="EMBL" id="MU128999">
    <property type="protein sequence ID" value="KAF9511529.1"/>
    <property type="molecule type" value="Genomic_DNA"/>
</dbReference>
<feature type="compositionally biased region" description="Low complexity" evidence="1">
    <location>
        <begin position="117"/>
        <end position="128"/>
    </location>
</feature>
<feature type="region of interest" description="Disordered" evidence="1">
    <location>
        <begin position="197"/>
        <end position="228"/>
    </location>
</feature>
<feature type="compositionally biased region" description="Polar residues" evidence="1">
    <location>
        <begin position="215"/>
        <end position="224"/>
    </location>
</feature>
<evidence type="ECO:0000313" key="2">
    <source>
        <dbReference type="EMBL" id="KAF9511529.1"/>
    </source>
</evidence>
<proteinExistence type="predicted"/>
<dbReference type="SUPFAM" id="SSF53067">
    <property type="entry name" value="Actin-like ATPase domain"/>
    <property type="match status" value="2"/>
</dbReference>
<dbReference type="OrthoDB" id="2963168at2759"/>
<evidence type="ECO:0000313" key="3">
    <source>
        <dbReference type="Proteomes" id="UP000886523"/>
    </source>
</evidence>
<dbReference type="InterPro" id="IPR043129">
    <property type="entry name" value="ATPase_NBD"/>
</dbReference>
<dbReference type="AlphaFoldDB" id="A0A9P6ATP7"/>
<keyword evidence="3" id="KW-1185">Reference proteome</keyword>
<comment type="caution">
    <text evidence="2">The sequence shown here is derived from an EMBL/GenBank/DDBJ whole genome shotgun (WGS) entry which is preliminary data.</text>
</comment>
<name>A0A9P6ATP7_9AGAM</name>
<dbReference type="Gene3D" id="3.30.420.40">
    <property type="match status" value="2"/>
</dbReference>
<dbReference type="PANTHER" id="PTHR14187:SF5">
    <property type="entry name" value="HEAT SHOCK 70 KDA PROTEIN 12A"/>
    <property type="match status" value="1"/>
</dbReference>
<feature type="compositionally biased region" description="Polar residues" evidence="1">
    <location>
        <begin position="140"/>
        <end position="153"/>
    </location>
</feature>
<dbReference type="Proteomes" id="UP000886523">
    <property type="component" value="Unassembled WGS sequence"/>
</dbReference>
<sequence length="792" mass="86492">MGKGVNVAGAPSTLSLSLALEAKAKIKRHMDMWPSPESPSIRSPEPQNPILTEGIFSTPLSLEPPLNGALVAQQPEEMTPKDPFIYSDDDSFATYVQPSLQSPLQPQRYPSTRLQLSHSIQIPSPSSSDEAQSPYGPWFPSTNSDSNGLNATHSTFTEHINPGAHTPLLDPNVVRPSPVHPNNHPSPIRSVSMPPPASLAHNPGFQNPGMGIEHVSNSLESSHAPSDEGKMSISIDFGTTFSGVAYGSARIASGKVQQILSWPGTSGSFRKIPTCLVYDDTGRVLAWGLKAKNMSPIPGTTRCEWFKLFLDPTALRDGGAVDLPLPKLPPGKQAIDLITDFLGCLWDYAKGQITREIGAVADLNVADVWLTVPAAWNSRGCQIMRDAALSAGLAGSAYANGHDWRDRLHIITEPEAAAVHCAHLTNLHQLRPTQNFMICDAGGGTVDLAVYKIIGSLTSLEIAEVCARSGSNCGSLFLDLRFRELVRTLVADHPAHLKANSLAYFMHSFSETDKLAYMGESDDSNMFHFTCFNFEHDDPSAGLINGELEIPGSLLRREVFDPVVEQVLKLIEEQIRRAEQCIDALLLVGGFSGSEYLFQRVNETFGSRIKVIARPPDADTATCRGAAQYGLARHPLVSSIIAPKSYIMRVKLPVELEDRQRRPAYIKKNDAGHDICENRLQYLVSKGAILRKGQRIKTKFCKFSATPQDRNFVAVIYASASDKMMRYTDEGEIFELCLWTVDVGLLPSFQSRANDAPGGFYIGISILDSTEVRGVLLCDGHECGRVTFDSLI</sequence>
<dbReference type="Gene3D" id="3.90.640.10">
    <property type="entry name" value="Actin, Chain A, domain 4"/>
    <property type="match status" value="1"/>
</dbReference>
<gene>
    <name evidence="2" type="ORF">BS47DRAFT_1346698</name>
</gene>